<dbReference type="KEGG" id="ghi:107951709"/>
<dbReference type="GO" id="GO:0016616">
    <property type="term" value="F:oxidoreductase activity, acting on the CH-OH group of donors, NAD or NADP as acceptor"/>
    <property type="evidence" value="ECO:0007669"/>
    <property type="project" value="InterPro"/>
</dbReference>
<dbReference type="PRINTS" id="PR00081">
    <property type="entry name" value="GDHRDH"/>
</dbReference>
<dbReference type="NCBIfam" id="NF005559">
    <property type="entry name" value="PRK07231.1"/>
    <property type="match status" value="1"/>
</dbReference>
<dbReference type="PANTHER" id="PTHR43180">
    <property type="entry name" value="3-OXOACYL-(ACYL-CARRIER-PROTEIN) REDUCTASE (AFU_ORTHOLOGUE AFUA_6G11210)"/>
    <property type="match status" value="1"/>
</dbReference>
<dbReference type="PaxDb" id="3635-A0A1U8NTZ8"/>
<comment type="similarity">
    <text evidence="1">Belongs to the short-chain dehydrogenases/reductases (SDR) family.</text>
</comment>
<dbReference type="AlphaFoldDB" id="A0A1U8NTZ8"/>
<organism evidence="3 4">
    <name type="scientific">Gossypium hirsutum</name>
    <name type="common">Upland cotton</name>
    <name type="synonym">Gossypium mexicanum</name>
    <dbReference type="NCBI Taxonomy" id="3635"/>
    <lineage>
        <taxon>Eukaryota</taxon>
        <taxon>Viridiplantae</taxon>
        <taxon>Streptophyta</taxon>
        <taxon>Embryophyta</taxon>
        <taxon>Tracheophyta</taxon>
        <taxon>Spermatophyta</taxon>
        <taxon>Magnoliopsida</taxon>
        <taxon>eudicotyledons</taxon>
        <taxon>Gunneridae</taxon>
        <taxon>Pentapetalae</taxon>
        <taxon>rosids</taxon>
        <taxon>malvids</taxon>
        <taxon>Malvales</taxon>
        <taxon>Malvaceae</taxon>
        <taxon>Malvoideae</taxon>
        <taxon>Gossypium</taxon>
    </lineage>
</organism>
<dbReference type="PANTHER" id="PTHR43180:SF67">
    <property type="entry name" value="SECOISOLARICIRESINOL DEHYDROGENASE"/>
    <property type="match status" value="1"/>
</dbReference>
<dbReference type="InterPro" id="IPR002347">
    <property type="entry name" value="SDR_fam"/>
</dbReference>
<name>A0A1U8NTZ8_GOSHI</name>
<dbReference type="SMR" id="A0A1U8NTZ8"/>
<reference evidence="4" key="2">
    <citation type="submission" date="2025-08" db="UniProtKB">
        <authorList>
            <consortium name="RefSeq"/>
        </authorList>
    </citation>
    <scope>IDENTIFICATION</scope>
</reference>
<proteinExistence type="inferred from homology"/>
<dbReference type="GeneID" id="107951709"/>
<dbReference type="PRINTS" id="PR00080">
    <property type="entry name" value="SDRFAMILY"/>
</dbReference>
<dbReference type="InterPro" id="IPR020904">
    <property type="entry name" value="Sc_DH/Rdtase_CS"/>
</dbReference>
<sequence length="269" mass="27922">MGSVKRLEGKVALITGGASGIGESTARLFVQHGAKVVIADIQDDLGSSICEQLGGHGIISYVHCDVTCDSDVRNAVHLAVSKYGKLDIMLNNAGVGNLATDIVDTSNEDFKKVMDINAFGGFLGAKHASRVMIPAKNGCILFTASSLSVWAGFAGHSYVASKHAVVGLAKSLCVELGQYGIRVNCISPHLVATPMLTKAMGVEKEAVESLASKAANLKGKVLTVEDVAAAALYLASDESQYLSGVNLVVDGGYSVTNTSLSMTIQSLTS</sequence>
<dbReference type="SUPFAM" id="SSF51735">
    <property type="entry name" value="NAD(P)-binding Rossmann-fold domains"/>
    <property type="match status" value="1"/>
</dbReference>
<dbReference type="Proteomes" id="UP000818029">
    <property type="component" value="Chromosome D11"/>
</dbReference>
<gene>
    <name evidence="4" type="primary">LOC107951709</name>
</gene>
<protein>
    <submittedName>
        <fullName evidence="4">Secoisolariciresinol dehydrogenase</fullName>
    </submittedName>
</protein>
<dbReference type="CDD" id="cd05326">
    <property type="entry name" value="secoisolariciresinol-DH_like_SDR_c"/>
    <property type="match status" value="1"/>
</dbReference>
<dbReference type="RefSeq" id="XP_016742325.2">
    <property type="nucleotide sequence ID" value="XM_016886836.2"/>
</dbReference>
<dbReference type="PROSITE" id="PS00061">
    <property type="entry name" value="ADH_SHORT"/>
    <property type="match status" value="1"/>
</dbReference>
<accession>A0A1U8NTZ8</accession>
<evidence type="ECO:0000256" key="1">
    <source>
        <dbReference type="ARBA" id="ARBA00006484"/>
    </source>
</evidence>
<dbReference type="Gene3D" id="3.40.50.720">
    <property type="entry name" value="NAD(P)-binding Rossmann-like Domain"/>
    <property type="match status" value="1"/>
</dbReference>
<keyword evidence="3" id="KW-1185">Reference proteome</keyword>
<evidence type="ECO:0000313" key="4">
    <source>
        <dbReference type="RefSeq" id="XP_016742325.2"/>
    </source>
</evidence>
<keyword evidence="2" id="KW-0560">Oxidoreductase</keyword>
<dbReference type="STRING" id="3635.A0A1U8NTZ8"/>
<evidence type="ECO:0000256" key="2">
    <source>
        <dbReference type="ARBA" id="ARBA00023002"/>
    </source>
</evidence>
<dbReference type="InterPro" id="IPR036291">
    <property type="entry name" value="NAD(P)-bd_dom_sf"/>
</dbReference>
<dbReference type="InterPro" id="IPR045309">
    <property type="entry name" value="ABA2-like"/>
</dbReference>
<evidence type="ECO:0000313" key="3">
    <source>
        <dbReference type="Proteomes" id="UP000818029"/>
    </source>
</evidence>
<reference evidence="3" key="1">
    <citation type="journal article" date="2020" name="Nat. Genet.">
        <title>Genomic diversifications of five Gossypium allopolyploid species and their impact on cotton improvement.</title>
        <authorList>
            <person name="Chen Z.J."/>
            <person name="Sreedasyam A."/>
            <person name="Ando A."/>
            <person name="Song Q."/>
            <person name="De Santiago L.M."/>
            <person name="Hulse-Kemp A.M."/>
            <person name="Ding M."/>
            <person name="Ye W."/>
            <person name="Kirkbride R.C."/>
            <person name="Jenkins J."/>
            <person name="Plott C."/>
            <person name="Lovell J."/>
            <person name="Lin Y.M."/>
            <person name="Vaughn R."/>
            <person name="Liu B."/>
            <person name="Simpson S."/>
            <person name="Scheffler B.E."/>
            <person name="Wen L."/>
            <person name="Saski C.A."/>
            <person name="Grover C.E."/>
            <person name="Hu G."/>
            <person name="Conover J.L."/>
            <person name="Carlson J.W."/>
            <person name="Shu S."/>
            <person name="Boston L.B."/>
            <person name="Williams M."/>
            <person name="Peterson D.G."/>
            <person name="McGee K."/>
            <person name="Jones D.C."/>
            <person name="Wendel J.F."/>
            <person name="Stelly D.M."/>
            <person name="Grimwood J."/>
            <person name="Schmutz J."/>
        </authorList>
    </citation>
    <scope>NUCLEOTIDE SEQUENCE [LARGE SCALE GENOMIC DNA]</scope>
    <source>
        <strain evidence="3">cv. TM-1</strain>
    </source>
</reference>
<dbReference type="Pfam" id="PF13561">
    <property type="entry name" value="adh_short_C2"/>
    <property type="match status" value="1"/>
</dbReference>